<dbReference type="Pfam" id="PF07422">
    <property type="entry name" value="s48_45"/>
    <property type="match status" value="1"/>
</dbReference>
<evidence type="ECO:0000256" key="7">
    <source>
        <dbReference type="ARBA" id="ARBA00023180"/>
    </source>
</evidence>
<dbReference type="EMBL" id="BDSA01000001">
    <property type="protein sequence ID" value="GBE59622.1"/>
    <property type="molecule type" value="Genomic_DNA"/>
</dbReference>
<feature type="domain" description="6-Cys" evidence="8">
    <location>
        <begin position="713"/>
        <end position="843"/>
    </location>
</feature>
<dbReference type="GO" id="GO:0009986">
    <property type="term" value="C:cell surface"/>
    <property type="evidence" value="ECO:0007669"/>
    <property type="project" value="UniProtKB-SubCell"/>
</dbReference>
<dbReference type="Gene3D" id="2.60.40.2860">
    <property type="match status" value="1"/>
</dbReference>
<dbReference type="PROSITE" id="PS51701">
    <property type="entry name" value="6_CYS"/>
    <property type="match status" value="1"/>
</dbReference>
<comment type="subcellular location">
    <subcellularLocation>
        <location evidence="1">Cell membrane</location>
    </subcellularLocation>
    <subcellularLocation>
        <location evidence="2">Cell surface</location>
    </subcellularLocation>
</comment>
<name>A0A2H6K9D8_9APIC</name>
<organism evidence="9 10">
    <name type="scientific">Babesia ovata</name>
    <dbReference type="NCBI Taxonomy" id="189622"/>
    <lineage>
        <taxon>Eukaryota</taxon>
        <taxon>Sar</taxon>
        <taxon>Alveolata</taxon>
        <taxon>Apicomplexa</taxon>
        <taxon>Aconoidasida</taxon>
        <taxon>Piroplasmida</taxon>
        <taxon>Babesiidae</taxon>
        <taxon>Babesia</taxon>
    </lineage>
</organism>
<reference evidence="9 10" key="1">
    <citation type="journal article" date="2017" name="BMC Genomics">
        <title>Whole-genome assembly of Babesia ovata and comparative genomics between closely related pathogens.</title>
        <authorList>
            <person name="Yamagishi J."/>
            <person name="Asada M."/>
            <person name="Hakimi H."/>
            <person name="Tanaka T.Q."/>
            <person name="Sugimoto C."/>
            <person name="Kawazu S."/>
        </authorList>
    </citation>
    <scope>NUCLEOTIDE SEQUENCE [LARGE SCALE GENOMIC DNA]</scope>
    <source>
        <strain evidence="9 10">Miyake</strain>
    </source>
</reference>
<evidence type="ECO:0000256" key="4">
    <source>
        <dbReference type="ARBA" id="ARBA00022729"/>
    </source>
</evidence>
<dbReference type="Proteomes" id="UP000236319">
    <property type="component" value="Unassembled WGS sequence"/>
</dbReference>
<keyword evidence="5" id="KW-0472">Membrane</keyword>
<dbReference type="InterPro" id="IPR010884">
    <property type="entry name" value="6_CYS_dom"/>
</dbReference>
<evidence type="ECO:0000256" key="3">
    <source>
        <dbReference type="ARBA" id="ARBA00022475"/>
    </source>
</evidence>
<dbReference type="VEuPathDB" id="PiroplasmaDB:BOVATA_011150"/>
<evidence type="ECO:0000259" key="8">
    <source>
        <dbReference type="PROSITE" id="PS51701"/>
    </source>
</evidence>
<evidence type="ECO:0000256" key="1">
    <source>
        <dbReference type="ARBA" id="ARBA00004236"/>
    </source>
</evidence>
<sequence length="843" mass="93723">MESSELHTNLNLDLTPDDIYAITENRLIFICGPRDLVLNDTLQRHLDNLNDLDQMQALPWTPTTPLTQEIAKIGHGLGVFFLNRRGMYLPLQGCGSRPSPLFAVDNEVTVDPVTGTRSCVADPMSKSRIGFVCEGRIEPNDCMRSLIGHNGKVVTTPEPYSYSDNDNYNPWVVARYFNDLALPPFSGECRCIDAQTGQVKARMEIHSKTDHVCDISSLIERNRASPISGTWCSVVLHPGSTLTIRFPTDGVEENSDKRIPSTLRSQKSHIYEYETEFLPKDLTILRQLRTYEGFDLYDEVPYLKAIAGDALELDASRMSQGEVILRYNLDKPLALKGGSNSFFYHWTLKSRDENIPDVMHAVVNVAFAFTHDFEIIGFDRGPQSVFDQYISDEYCPTERMGNGIGLTYECTYPINSSLGWAGINCRPDEQLLPGNCQSEGYDLSSNKIKPLPESVNNASPYPIRGFQVFDFGVQKIPVSYACICVDERGYETSRLILEHIHTATYIYKVSLEAESGTLLPYVLLPWRDAGVLDEGLAPSKSFLLNNISKRSVKLPLGSTMSISCALDPDLQSFAKYGMIPTTWMPDNPEEFYYTIKDTPNGPELIREKYEHSIGTTPDGFRVEYNDSHLEIYQQLTIESHQGAILVSKDPLLNENVPITFVCGRVLEPSDLSIITGDALASGASALSNLQTIGSSAQYTWHVVEVNVETTDPYMQGCGVTYSSDALFKPETPQLYDGDGQPQFGCKIDLQAAKEAAFYCPAPYVLDPPNCFSQVSVGGAVKDINDISESLVSSWSNHFVILSFDGSLVGPGETLRQTPPLECRCVTTKGIVLSTIQIENYYAK</sequence>
<evidence type="ECO:0000313" key="10">
    <source>
        <dbReference type="Proteomes" id="UP000236319"/>
    </source>
</evidence>
<evidence type="ECO:0000256" key="2">
    <source>
        <dbReference type="ARBA" id="ARBA00004241"/>
    </source>
</evidence>
<dbReference type="OrthoDB" id="365660at2759"/>
<keyword evidence="6" id="KW-1015">Disulfide bond</keyword>
<keyword evidence="10" id="KW-1185">Reference proteome</keyword>
<gene>
    <name evidence="9" type="ORF">BOVATA_011150</name>
</gene>
<evidence type="ECO:0000256" key="5">
    <source>
        <dbReference type="ARBA" id="ARBA00023136"/>
    </source>
</evidence>
<proteinExistence type="predicted"/>
<comment type="caution">
    <text evidence="9">The sequence shown here is derived from an EMBL/GenBank/DDBJ whole genome shotgun (WGS) entry which is preliminary data.</text>
</comment>
<keyword evidence="7" id="KW-0325">Glycoprotein</keyword>
<protein>
    <recommendedName>
        <fullName evidence="8">6-Cys domain-containing protein</fullName>
    </recommendedName>
</protein>
<dbReference type="GO" id="GO:0005886">
    <property type="term" value="C:plasma membrane"/>
    <property type="evidence" value="ECO:0007669"/>
    <property type="project" value="UniProtKB-SubCell"/>
</dbReference>
<keyword evidence="4" id="KW-0732">Signal</keyword>
<evidence type="ECO:0000313" key="9">
    <source>
        <dbReference type="EMBL" id="GBE59622.1"/>
    </source>
</evidence>
<evidence type="ECO:0000256" key="6">
    <source>
        <dbReference type="ARBA" id="ARBA00023157"/>
    </source>
</evidence>
<dbReference type="InterPro" id="IPR038160">
    <property type="entry name" value="6_CYS_dom_sf"/>
</dbReference>
<accession>A0A2H6K9D8</accession>
<dbReference type="AlphaFoldDB" id="A0A2H6K9D8"/>
<dbReference type="RefSeq" id="XP_028865865.1">
    <property type="nucleotide sequence ID" value="XM_029010032.1"/>
</dbReference>
<keyword evidence="3" id="KW-1003">Cell membrane</keyword>
<dbReference type="GeneID" id="39873392"/>